<protein>
    <recommendedName>
        <fullName evidence="4">Transporter</fullName>
    </recommendedName>
</protein>
<accession>A0ABX5Y3X8</accession>
<organism evidence="2 3">
    <name type="scientific">Stieleria magnilauensis</name>
    <dbReference type="NCBI Taxonomy" id="2527963"/>
    <lineage>
        <taxon>Bacteria</taxon>
        <taxon>Pseudomonadati</taxon>
        <taxon>Planctomycetota</taxon>
        <taxon>Planctomycetia</taxon>
        <taxon>Pirellulales</taxon>
        <taxon>Pirellulaceae</taxon>
        <taxon>Stieleria</taxon>
    </lineage>
</organism>
<evidence type="ECO:0000313" key="2">
    <source>
        <dbReference type="EMBL" id="QDV88487.1"/>
    </source>
</evidence>
<reference evidence="2 3" key="1">
    <citation type="submission" date="2019-02" db="EMBL/GenBank/DDBJ databases">
        <title>Deep-cultivation of Planctomycetes and their phenomic and genomic characterization uncovers novel biology.</title>
        <authorList>
            <person name="Wiegand S."/>
            <person name="Jogler M."/>
            <person name="Boedeker C."/>
            <person name="Pinto D."/>
            <person name="Vollmers J."/>
            <person name="Rivas-Marin E."/>
            <person name="Kohn T."/>
            <person name="Peeters S.H."/>
            <person name="Heuer A."/>
            <person name="Rast P."/>
            <person name="Oberbeckmann S."/>
            <person name="Bunk B."/>
            <person name="Jeske O."/>
            <person name="Meyerdierks A."/>
            <person name="Storesund J.E."/>
            <person name="Kallscheuer N."/>
            <person name="Luecker S."/>
            <person name="Lage O.M."/>
            <person name="Pohl T."/>
            <person name="Merkel B.J."/>
            <person name="Hornburger P."/>
            <person name="Mueller R.-W."/>
            <person name="Bruemmer F."/>
            <person name="Labrenz M."/>
            <person name="Spormann A.M."/>
            <person name="Op den Camp H."/>
            <person name="Overmann J."/>
            <person name="Amann R."/>
            <person name="Jetten M.S.M."/>
            <person name="Mascher T."/>
            <person name="Medema M.H."/>
            <person name="Devos D.P."/>
            <person name="Kaster A.-K."/>
            <person name="Ovreas L."/>
            <person name="Rohde M."/>
            <person name="Galperin M.Y."/>
            <person name="Jogler C."/>
        </authorList>
    </citation>
    <scope>NUCLEOTIDE SEQUENCE [LARGE SCALE GENOMIC DNA]</scope>
    <source>
        <strain evidence="2 3">TBK1r</strain>
    </source>
</reference>
<evidence type="ECO:0008006" key="4">
    <source>
        <dbReference type="Google" id="ProtNLM"/>
    </source>
</evidence>
<feature type="signal peptide" evidence="1">
    <location>
        <begin position="1"/>
        <end position="21"/>
    </location>
</feature>
<proteinExistence type="predicted"/>
<evidence type="ECO:0000313" key="3">
    <source>
        <dbReference type="Proteomes" id="UP000318081"/>
    </source>
</evidence>
<evidence type="ECO:0000256" key="1">
    <source>
        <dbReference type="SAM" id="SignalP"/>
    </source>
</evidence>
<gene>
    <name evidence="2" type="ORF">TBK1r_75200</name>
</gene>
<sequence length="286" mass="32686">MQQTYAVAISCLLLMFGELFACQPACAIERTESGEPEEIPGESACFHSGDSTASFLGIDLRDGLLSEWIPKTDHRNTGFLDFNYYWDNRDFNVLTINAGAKLPCQFEYFQFVNYTSPFGAPSRLEDWNDFFTEIHLRRPIASEHRLLAHLDWNLMWADGGFTDEVGRFGIRWRLHDTAGPIGDFVTDTLKLHYSLTFHVLEDDGSGWQMEHVFRKDFFKGLMYVAGFADHNVNDGFGDSDWVAESQWGVKLGGNLYAVAEYRYNSFLPARVRSGWGFGIEYFVPLQ</sequence>
<dbReference type="EMBL" id="CP036432">
    <property type="protein sequence ID" value="QDV88487.1"/>
    <property type="molecule type" value="Genomic_DNA"/>
</dbReference>
<keyword evidence="3" id="KW-1185">Reference proteome</keyword>
<dbReference type="Proteomes" id="UP000318081">
    <property type="component" value="Chromosome"/>
</dbReference>
<feature type="chain" id="PRO_5046326505" description="Transporter" evidence="1">
    <location>
        <begin position="22"/>
        <end position="286"/>
    </location>
</feature>
<name>A0ABX5Y3X8_9BACT</name>
<keyword evidence="1" id="KW-0732">Signal</keyword>